<evidence type="ECO:0000256" key="1">
    <source>
        <dbReference type="SAM" id="MobiDB-lite"/>
    </source>
</evidence>
<organism evidence="2 3">
    <name type="scientific">Thalassiosira oceanica</name>
    <name type="common">Marine diatom</name>
    <dbReference type="NCBI Taxonomy" id="159749"/>
    <lineage>
        <taxon>Eukaryota</taxon>
        <taxon>Sar</taxon>
        <taxon>Stramenopiles</taxon>
        <taxon>Ochrophyta</taxon>
        <taxon>Bacillariophyta</taxon>
        <taxon>Coscinodiscophyceae</taxon>
        <taxon>Thalassiosirophycidae</taxon>
        <taxon>Thalassiosirales</taxon>
        <taxon>Thalassiosiraceae</taxon>
        <taxon>Thalassiosira</taxon>
    </lineage>
</organism>
<feature type="region of interest" description="Disordered" evidence="1">
    <location>
        <begin position="1"/>
        <end position="78"/>
    </location>
</feature>
<proteinExistence type="predicted"/>
<sequence length="95" mass="9869">MGPSGSSPMVPSPPTRAHTGPHGQCDHAIAIGREIRRTEGPESGGPLARHRAHRGPGLMSQRVPRISPNSSPSSHGRLTLHKLCALSVASASVSQ</sequence>
<feature type="compositionally biased region" description="Polar residues" evidence="1">
    <location>
        <begin position="67"/>
        <end position="76"/>
    </location>
</feature>
<evidence type="ECO:0000313" key="2">
    <source>
        <dbReference type="EMBL" id="EJK58054.1"/>
    </source>
</evidence>
<name>K0S012_THAOC</name>
<keyword evidence="3" id="KW-1185">Reference proteome</keyword>
<dbReference type="EMBL" id="AGNL01026287">
    <property type="protein sequence ID" value="EJK58054.1"/>
    <property type="molecule type" value="Genomic_DNA"/>
</dbReference>
<dbReference type="Proteomes" id="UP000266841">
    <property type="component" value="Unassembled WGS sequence"/>
</dbReference>
<gene>
    <name evidence="2" type="ORF">THAOC_21849</name>
</gene>
<reference evidence="2 3" key="1">
    <citation type="journal article" date="2012" name="Genome Biol.">
        <title>Genome and low-iron response of an oceanic diatom adapted to chronic iron limitation.</title>
        <authorList>
            <person name="Lommer M."/>
            <person name="Specht M."/>
            <person name="Roy A.S."/>
            <person name="Kraemer L."/>
            <person name="Andreson R."/>
            <person name="Gutowska M.A."/>
            <person name="Wolf J."/>
            <person name="Bergner S.V."/>
            <person name="Schilhabel M.B."/>
            <person name="Klostermeier U.C."/>
            <person name="Beiko R.G."/>
            <person name="Rosenstiel P."/>
            <person name="Hippler M."/>
            <person name="Laroche J."/>
        </authorList>
    </citation>
    <scope>NUCLEOTIDE SEQUENCE [LARGE SCALE GENOMIC DNA]</scope>
    <source>
        <strain evidence="2 3">CCMP1005</strain>
    </source>
</reference>
<accession>K0S012</accession>
<evidence type="ECO:0000313" key="3">
    <source>
        <dbReference type="Proteomes" id="UP000266841"/>
    </source>
</evidence>
<comment type="caution">
    <text evidence="2">The sequence shown here is derived from an EMBL/GenBank/DDBJ whole genome shotgun (WGS) entry which is preliminary data.</text>
</comment>
<dbReference type="AlphaFoldDB" id="K0S012"/>
<protein>
    <submittedName>
        <fullName evidence="2">Uncharacterized protein</fullName>
    </submittedName>
</protein>